<keyword evidence="2" id="KW-1185">Reference proteome</keyword>
<reference evidence="1 2" key="1">
    <citation type="journal article" date="2009" name="Appl. Environ. Microbiol.">
        <title>Genomic analysis of 'Elusimicrobium minutum,' the first cultivated representative of the phylum 'Elusimicrobia' (formerly termite group 1).</title>
        <authorList>
            <person name="Herlemann D.P.R."/>
            <person name="Geissinger O."/>
            <person name="Ikeda-Ohtsubo W."/>
            <person name="Kunin V."/>
            <person name="Sun H."/>
            <person name="Lapidus A."/>
            <person name="Hugenholtz P."/>
            <person name="Brune A."/>
        </authorList>
    </citation>
    <scope>NUCLEOTIDE SEQUENCE [LARGE SCALE GENOMIC DNA]</scope>
    <source>
        <strain evidence="1 2">Pei191</strain>
    </source>
</reference>
<gene>
    <name evidence="1" type="ordered locus">Emin_0241</name>
</gene>
<dbReference type="EMBL" id="CP001055">
    <property type="protein sequence ID" value="ACC97803.1"/>
    <property type="molecule type" value="Genomic_DNA"/>
</dbReference>
<dbReference type="HOGENOM" id="CLU_1313793_0_0_0"/>
<dbReference type="OrthoDB" id="5456548at2"/>
<evidence type="ECO:0000313" key="2">
    <source>
        <dbReference type="Proteomes" id="UP000001029"/>
    </source>
</evidence>
<dbReference type="RefSeq" id="WP_012414418.1">
    <property type="nucleotide sequence ID" value="NC_010644.1"/>
</dbReference>
<dbReference type="KEGG" id="emi:Emin_0241"/>
<evidence type="ECO:0000313" key="1">
    <source>
        <dbReference type="EMBL" id="ACC97803.1"/>
    </source>
</evidence>
<name>B2KB44_ELUMP</name>
<proteinExistence type="predicted"/>
<protein>
    <submittedName>
        <fullName evidence="1">Uncharacterized protein</fullName>
    </submittedName>
</protein>
<organism evidence="1 2">
    <name type="scientific">Elusimicrobium minutum (strain Pei191)</name>
    <dbReference type="NCBI Taxonomy" id="445932"/>
    <lineage>
        <taxon>Bacteria</taxon>
        <taxon>Pseudomonadati</taxon>
        <taxon>Elusimicrobiota</taxon>
        <taxon>Elusimicrobia</taxon>
        <taxon>Elusimicrobiales</taxon>
        <taxon>Elusimicrobiaceae</taxon>
        <taxon>Elusimicrobium</taxon>
    </lineage>
</organism>
<dbReference type="Proteomes" id="UP000001029">
    <property type="component" value="Chromosome"/>
</dbReference>
<sequence length="209" mass="24390">MKIKKIKPIIKTETNIEFKYKLEGFGCSKAYLKIGDTKVIFPSISYLCFPITDLLEGLLSIIAEWDIISKQGKNTKITNDDSVFIWEDEPGGYAWSLERHRRRNLRIIIKSLYEDESGKEKYNKIVLDKIVNFKAFLAVILTQIDAIVKEYGLLGFRGNWATNTQFPLSQFLELKYYLLYNKILYISKEGKTKNWSLKKELQLLNTEIL</sequence>
<accession>B2KB44</accession>
<dbReference type="AlphaFoldDB" id="B2KB44"/>